<gene>
    <name evidence="7" type="primary">recR</name>
    <name evidence="9" type="ORF">COU46_01600</name>
</gene>
<dbReference type="GO" id="GO:0008270">
    <property type="term" value="F:zinc ion binding"/>
    <property type="evidence" value="ECO:0007669"/>
    <property type="project" value="UniProtKB-KW"/>
</dbReference>
<comment type="caution">
    <text evidence="9">The sequence shown here is derived from an EMBL/GenBank/DDBJ whole genome shotgun (WGS) entry which is preliminary data.</text>
</comment>
<dbReference type="SUPFAM" id="SSF111304">
    <property type="entry name" value="Recombination protein RecR"/>
    <property type="match status" value="1"/>
</dbReference>
<dbReference type="PROSITE" id="PS50880">
    <property type="entry name" value="TOPRIM"/>
    <property type="match status" value="1"/>
</dbReference>
<keyword evidence="2 7" id="KW-0227">DNA damage</keyword>
<dbReference type="GO" id="GO:0006281">
    <property type="term" value="P:DNA repair"/>
    <property type="evidence" value="ECO:0007669"/>
    <property type="project" value="UniProtKB-UniRule"/>
</dbReference>
<dbReference type="GO" id="GO:0006310">
    <property type="term" value="P:DNA recombination"/>
    <property type="evidence" value="ECO:0007669"/>
    <property type="project" value="UniProtKB-UniRule"/>
</dbReference>
<dbReference type="Gene3D" id="3.40.1360.10">
    <property type="match status" value="1"/>
</dbReference>
<dbReference type="InterPro" id="IPR000093">
    <property type="entry name" value="DNA_Rcmb_RecR"/>
</dbReference>
<evidence type="ECO:0000259" key="8">
    <source>
        <dbReference type="PROSITE" id="PS50880"/>
    </source>
</evidence>
<evidence type="ECO:0000256" key="5">
    <source>
        <dbReference type="ARBA" id="ARBA00023172"/>
    </source>
</evidence>
<evidence type="ECO:0000256" key="4">
    <source>
        <dbReference type="ARBA" id="ARBA00022833"/>
    </source>
</evidence>
<dbReference type="SMART" id="SM00493">
    <property type="entry name" value="TOPRIM"/>
    <property type="match status" value="1"/>
</dbReference>
<dbReference type="EMBL" id="PFCN01000018">
    <property type="protein sequence ID" value="PIR70418.1"/>
    <property type="molecule type" value="Genomic_DNA"/>
</dbReference>
<evidence type="ECO:0000256" key="1">
    <source>
        <dbReference type="ARBA" id="ARBA00022723"/>
    </source>
</evidence>
<name>A0A2H0TFT3_9BACT</name>
<keyword evidence="4 7" id="KW-0862">Zinc</keyword>
<dbReference type="GO" id="GO:0003677">
    <property type="term" value="F:DNA binding"/>
    <property type="evidence" value="ECO:0007669"/>
    <property type="project" value="UniProtKB-UniRule"/>
</dbReference>
<evidence type="ECO:0000256" key="2">
    <source>
        <dbReference type="ARBA" id="ARBA00022763"/>
    </source>
</evidence>
<comment type="function">
    <text evidence="7">May play a role in DNA repair. It seems to be involved in an RecBC-independent recombinational process of DNA repair. It may act with RecF and RecO.</text>
</comment>
<dbReference type="Proteomes" id="UP000229383">
    <property type="component" value="Unassembled WGS sequence"/>
</dbReference>
<dbReference type="PROSITE" id="PS01300">
    <property type="entry name" value="RECR"/>
    <property type="match status" value="1"/>
</dbReference>
<keyword evidence="6 7" id="KW-0234">DNA repair</keyword>
<dbReference type="HAMAP" id="MF_00017">
    <property type="entry name" value="RecR"/>
    <property type="match status" value="1"/>
</dbReference>
<evidence type="ECO:0000256" key="7">
    <source>
        <dbReference type="HAMAP-Rule" id="MF_00017"/>
    </source>
</evidence>
<dbReference type="Gene3D" id="1.10.8.420">
    <property type="entry name" value="RecR Domain 1"/>
    <property type="match status" value="1"/>
</dbReference>
<dbReference type="PANTHER" id="PTHR30446">
    <property type="entry name" value="RECOMBINATION PROTEIN RECR"/>
    <property type="match status" value="1"/>
</dbReference>
<keyword evidence="3 7" id="KW-0863">Zinc-finger</keyword>
<keyword evidence="1 7" id="KW-0479">Metal-binding</keyword>
<sequence>MYPERIQKLIDMLIRLPGIGPRQAARLIYRLLDERDDFRESISSGILGLKELKKCVRCYKTHEDKNTMCKICRSETRNSKVYMIVEKDMDLDTIEKTGVHEGFYFVLGGALSPLMPESYKHIRLKNFSDFLEKDNNVEEVILATSATTEGDHTAQFIEKILSPIINKKTSLGKPFNITRLGRGLSTGLELEYSDRETFKSAYLNRR</sequence>
<comment type="caution">
    <text evidence="7">Lacks conserved residue(s) required for the propagation of feature annotation.</text>
</comment>
<organism evidence="9 10">
    <name type="scientific">Candidatus Niyogibacteria bacterium CG10_big_fil_rev_8_21_14_0_10_42_19</name>
    <dbReference type="NCBI Taxonomy" id="1974725"/>
    <lineage>
        <taxon>Bacteria</taxon>
        <taxon>Candidatus Niyogiibacteriota</taxon>
    </lineage>
</organism>
<dbReference type="Pfam" id="PF13662">
    <property type="entry name" value="Toprim_4"/>
    <property type="match status" value="1"/>
</dbReference>
<reference evidence="10" key="1">
    <citation type="submission" date="2017-09" db="EMBL/GenBank/DDBJ databases">
        <title>Depth-based differentiation of microbial function through sediment-hosted aquifers and enrichment of novel symbionts in the deep terrestrial subsurface.</title>
        <authorList>
            <person name="Probst A.J."/>
            <person name="Ladd B."/>
            <person name="Jarett J.K."/>
            <person name="Geller-Mcgrath D.E."/>
            <person name="Sieber C.M.K."/>
            <person name="Emerson J.B."/>
            <person name="Anantharaman K."/>
            <person name="Thomas B.C."/>
            <person name="Malmstrom R."/>
            <person name="Stieglmeier M."/>
            <person name="Klingl A."/>
            <person name="Woyke T."/>
            <person name="Ryan C.M."/>
            <person name="Banfield J.F."/>
        </authorList>
    </citation>
    <scope>NUCLEOTIDE SEQUENCE [LARGE SCALE GENOMIC DNA]</scope>
</reference>
<accession>A0A2H0TFT3</accession>
<protein>
    <recommendedName>
        <fullName evidence="7">Recombination protein RecR</fullName>
    </recommendedName>
</protein>
<dbReference type="InterPro" id="IPR023627">
    <property type="entry name" value="Rcmb_RecR"/>
</dbReference>
<feature type="domain" description="Toprim" evidence="8">
    <location>
        <begin position="80"/>
        <end position="185"/>
    </location>
</feature>
<dbReference type="AlphaFoldDB" id="A0A2H0TFT3"/>
<evidence type="ECO:0000313" key="10">
    <source>
        <dbReference type="Proteomes" id="UP000229383"/>
    </source>
</evidence>
<dbReference type="PANTHER" id="PTHR30446:SF0">
    <property type="entry name" value="RECOMBINATION PROTEIN RECR"/>
    <property type="match status" value="1"/>
</dbReference>
<evidence type="ECO:0000256" key="3">
    <source>
        <dbReference type="ARBA" id="ARBA00022771"/>
    </source>
</evidence>
<dbReference type="InterPro" id="IPR015967">
    <property type="entry name" value="Rcmb_RecR_Znf"/>
</dbReference>
<evidence type="ECO:0000313" key="9">
    <source>
        <dbReference type="EMBL" id="PIR70418.1"/>
    </source>
</evidence>
<comment type="similarity">
    <text evidence="7">Belongs to the RecR family.</text>
</comment>
<evidence type="ECO:0000256" key="6">
    <source>
        <dbReference type="ARBA" id="ARBA00023204"/>
    </source>
</evidence>
<keyword evidence="5 7" id="KW-0233">DNA recombination</keyword>
<proteinExistence type="inferred from homology"/>
<dbReference type="InterPro" id="IPR006171">
    <property type="entry name" value="TOPRIM_dom"/>
</dbReference>
<dbReference type="Pfam" id="PF21176">
    <property type="entry name" value="RecR_HhH"/>
    <property type="match status" value="1"/>
</dbReference>